<feature type="domain" description="tRNA pseudouridylate synthase B C-terminal" evidence="7">
    <location>
        <begin position="173"/>
        <end position="226"/>
    </location>
</feature>
<dbReference type="RefSeq" id="WP_073047711.1">
    <property type="nucleotide sequence ID" value="NZ_FQZL01000006.1"/>
</dbReference>
<dbReference type="InterPro" id="IPR002501">
    <property type="entry name" value="PsdUridine_synth_N"/>
</dbReference>
<dbReference type="Proteomes" id="UP000184052">
    <property type="component" value="Unassembled WGS sequence"/>
</dbReference>
<dbReference type="InterPro" id="IPR032819">
    <property type="entry name" value="TruB_C"/>
</dbReference>
<dbReference type="OrthoDB" id="9802309at2"/>
<feature type="domain" description="Pseudouridine synthase II N-terminal" evidence="6">
    <location>
        <begin position="23"/>
        <end position="172"/>
    </location>
</feature>
<evidence type="ECO:0000256" key="4">
    <source>
        <dbReference type="ARBA" id="ARBA00023235"/>
    </source>
</evidence>
<keyword evidence="3 5" id="KW-0819">tRNA processing</keyword>
<dbReference type="GO" id="GO:0003723">
    <property type="term" value="F:RNA binding"/>
    <property type="evidence" value="ECO:0007669"/>
    <property type="project" value="InterPro"/>
</dbReference>
<keyword evidence="4 5" id="KW-0413">Isomerase</keyword>
<dbReference type="EC" id="5.4.99.25" evidence="5"/>
<dbReference type="Pfam" id="PF01509">
    <property type="entry name" value="TruB_N"/>
    <property type="match status" value="1"/>
</dbReference>
<dbReference type="Pfam" id="PF16198">
    <property type="entry name" value="TruB_C_2"/>
    <property type="match status" value="1"/>
</dbReference>
<sequence>MNGIINVLKPTGMTSHDVVSRIRRIISQKKVGHAGTLDPNAAGVLLICAGKGTKLSDYLMAFDKEYVFHVKLGLLTDTFDIYGKTIHVDDNLKEIPVEEIRSVLDGFRGESYQTPPMYSALKVNGKKLYEYARSDIEIERKKRRIYIDRIELLDYSFPYIKVKAKVSKGTYIRTLCYDIGERLGTCGTMENLVRTFAKTQAIEDSYTLEEIENMYKLGNTSFLKKYDEVLKLDSIMFDDNDIDKLKNGIKVKSNEADGLKDMFYIRDVHGDILGIGEKSEKNLIKIKKRLI</sequence>
<dbReference type="NCBIfam" id="TIGR00431">
    <property type="entry name" value="TruB"/>
    <property type="match status" value="1"/>
</dbReference>
<dbReference type="AlphaFoldDB" id="A0A1M6DE25"/>
<evidence type="ECO:0000256" key="2">
    <source>
        <dbReference type="ARBA" id="ARBA00005642"/>
    </source>
</evidence>
<evidence type="ECO:0000313" key="8">
    <source>
        <dbReference type="EMBL" id="SHI71228.1"/>
    </source>
</evidence>
<reference evidence="8 9" key="1">
    <citation type="submission" date="2016-11" db="EMBL/GenBank/DDBJ databases">
        <authorList>
            <person name="Jaros S."/>
            <person name="Januszkiewicz K."/>
            <person name="Wedrychowicz H."/>
        </authorList>
    </citation>
    <scope>NUCLEOTIDE SEQUENCE [LARGE SCALE GENOMIC DNA]</scope>
    <source>
        <strain evidence="8 9">DSM 17477</strain>
    </source>
</reference>
<dbReference type="CDD" id="cd02573">
    <property type="entry name" value="PseudoU_synth_EcTruB"/>
    <property type="match status" value="1"/>
</dbReference>
<dbReference type="EMBL" id="FQZL01000006">
    <property type="protein sequence ID" value="SHI71228.1"/>
    <property type="molecule type" value="Genomic_DNA"/>
</dbReference>
<dbReference type="GO" id="GO:1990481">
    <property type="term" value="P:mRNA pseudouridine synthesis"/>
    <property type="evidence" value="ECO:0007669"/>
    <property type="project" value="TreeGrafter"/>
</dbReference>
<dbReference type="GO" id="GO:0160148">
    <property type="term" value="F:tRNA pseudouridine(55) synthase activity"/>
    <property type="evidence" value="ECO:0007669"/>
    <property type="project" value="UniProtKB-EC"/>
</dbReference>
<evidence type="ECO:0000256" key="3">
    <source>
        <dbReference type="ARBA" id="ARBA00022694"/>
    </source>
</evidence>
<evidence type="ECO:0000256" key="1">
    <source>
        <dbReference type="ARBA" id="ARBA00000385"/>
    </source>
</evidence>
<dbReference type="Gene3D" id="3.30.2350.10">
    <property type="entry name" value="Pseudouridine synthase"/>
    <property type="match status" value="1"/>
</dbReference>
<keyword evidence="9" id="KW-1185">Reference proteome</keyword>
<comment type="similarity">
    <text evidence="2 5">Belongs to the pseudouridine synthase TruB family. Type 1 subfamily.</text>
</comment>
<gene>
    <name evidence="5" type="primary">truB</name>
    <name evidence="8" type="ORF">SAMN02745751_00870</name>
</gene>
<dbReference type="STRING" id="1121476.SAMN02745751_00870"/>
<evidence type="ECO:0000313" key="9">
    <source>
        <dbReference type="Proteomes" id="UP000184052"/>
    </source>
</evidence>
<protein>
    <recommendedName>
        <fullName evidence="5">tRNA pseudouridine synthase B</fullName>
        <ecNumber evidence="5">5.4.99.25</ecNumber>
    </recommendedName>
    <alternativeName>
        <fullName evidence="5">tRNA pseudouridine(55) synthase</fullName>
        <shortName evidence="5">Psi55 synthase</shortName>
    </alternativeName>
    <alternativeName>
        <fullName evidence="5">tRNA pseudouridylate synthase</fullName>
    </alternativeName>
    <alternativeName>
        <fullName evidence="5">tRNA-uridine isomerase</fullName>
    </alternativeName>
</protein>
<feature type="active site" description="Nucleophile" evidence="5">
    <location>
        <position position="38"/>
    </location>
</feature>
<evidence type="ECO:0000259" key="6">
    <source>
        <dbReference type="Pfam" id="PF01509"/>
    </source>
</evidence>
<organism evidence="8 9">
    <name type="scientific">Dethiosulfatibacter aminovorans DSM 17477</name>
    <dbReference type="NCBI Taxonomy" id="1121476"/>
    <lineage>
        <taxon>Bacteria</taxon>
        <taxon>Bacillati</taxon>
        <taxon>Bacillota</taxon>
        <taxon>Tissierellia</taxon>
        <taxon>Dethiosulfatibacter</taxon>
    </lineage>
</organism>
<dbReference type="SUPFAM" id="SSF55120">
    <property type="entry name" value="Pseudouridine synthase"/>
    <property type="match status" value="1"/>
</dbReference>
<evidence type="ECO:0000259" key="7">
    <source>
        <dbReference type="Pfam" id="PF16198"/>
    </source>
</evidence>
<dbReference type="InterPro" id="IPR020103">
    <property type="entry name" value="PsdUridine_synth_cat_dom_sf"/>
</dbReference>
<dbReference type="PANTHER" id="PTHR13767:SF2">
    <property type="entry name" value="PSEUDOURIDYLATE SYNTHASE TRUB1"/>
    <property type="match status" value="1"/>
</dbReference>
<name>A0A1M6DE25_9FIRM</name>
<comment type="catalytic activity">
    <reaction evidence="1 5">
        <text>uridine(55) in tRNA = pseudouridine(55) in tRNA</text>
        <dbReference type="Rhea" id="RHEA:42532"/>
        <dbReference type="Rhea" id="RHEA-COMP:10101"/>
        <dbReference type="Rhea" id="RHEA-COMP:10102"/>
        <dbReference type="ChEBI" id="CHEBI:65314"/>
        <dbReference type="ChEBI" id="CHEBI:65315"/>
        <dbReference type="EC" id="5.4.99.25"/>
    </reaction>
</comment>
<dbReference type="PANTHER" id="PTHR13767">
    <property type="entry name" value="TRNA-PSEUDOURIDINE SYNTHASE"/>
    <property type="match status" value="1"/>
</dbReference>
<dbReference type="GO" id="GO:0031119">
    <property type="term" value="P:tRNA pseudouridine synthesis"/>
    <property type="evidence" value="ECO:0007669"/>
    <property type="project" value="UniProtKB-UniRule"/>
</dbReference>
<dbReference type="InterPro" id="IPR014780">
    <property type="entry name" value="tRNA_psdUridine_synth_TruB"/>
</dbReference>
<comment type="function">
    <text evidence="5">Responsible for synthesis of pseudouridine from uracil-55 in the psi GC loop of transfer RNAs.</text>
</comment>
<proteinExistence type="inferred from homology"/>
<accession>A0A1M6DE25</accession>
<evidence type="ECO:0000256" key="5">
    <source>
        <dbReference type="HAMAP-Rule" id="MF_01080"/>
    </source>
</evidence>
<dbReference type="HAMAP" id="MF_01080">
    <property type="entry name" value="TruB_bact"/>
    <property type="match status" value="1"/>
</dbReference>